<evidence type="ECO:0000313" key="1">
    <source>
        <dbReference type="EMBL" id="MFC4597519.1"/>
    </source>
</evidence>
<comment type="caution">
    <text evidence="1">The sequence shown here is derived from an EMBL/GenBank/DDBJ whole genome shotgun (WGS) entry which is preliminary data.</text>
</comment>
<dbReference type="Proteomes" id="UP001596028">
    <property type="component" value="Unassembled WGS sequence"/>
</dbReference>
<gene>
    <name evidence="1" type="ORF">ACFO3S_04665</name>
</gene>
<sequence length="170" mass="17878">MTMRQGKVVKAAQGLLAAILVAGIAFVPHGETARAAESQPFAAPTGAVARTAAPPVEPFGIFNPNHQYLDNGISSITPSAGKVTVSATTVANTTVDSVGVIFYVQKWNGNSWENVGAGATMGSNSTSFYHNTLTRSVEAGYYYRARTIHWVIHNGVQEQGEVITGSILGI</sequence>
<dbReference type="EMBL" id="JBHSEP010000002">
    <property type="protein sequence ID" value="MFC4597519.1"/>
    <property type="molecule type" value="Genomic_DNA"/>
</dbReference>
<protein>
    <submittedName>
        <fullName evidence="1">Uncharacterized protein</fullName>
    </submittedName>
</protein>
<name>A0ABV9FBD9_9BACL</name>
<accession>A0ABV9FBD9</accession>
<organism evidence="1 2">
    <name type="scientific">Cohnella hongkongensis</name>
    <dbReference type="NCBI Taxonomy" id="178337"/>
    <lineage>
        <taxon>Bacteria</taxon>
        <taxon>Bacillati</taxon>
        <taxon>Bacillota</taxon>
        <taxon>Bacilli</taxon>
        <taxon>Bacillales</taxon>
        <taxon>Paenibacillaceae</taxon>
        <taxon>Cohnella</taxon>
    </lineage>
</organism>
<proteinExistence type="predicted"/>
<reference evidence="2" key="1">
    <citation type="journal article" date="2019" name="Int. J. Syst. Evol. Microbiol.">
        <title>The Global Catalogue of Microorganisms (GCM) 10K type strain sequencing project: providing services to taxonomists for standard genome sequencing and annotation.</title>
        <authorList>
            <consortium name="The Broad Institute Genomics Platform"/>
            <consortium name="The Broad Institute Genome Sequencing Center for Infectious Disease"/>
            <person name="Wu L."/>
            <person name="Ma J."/>
        </authorList>
    </citation>
    <scope>NUCLEOTIDE SEQUENCE [LARGE SCALE GENOMIC DNA]</scope>
    <source>
        <strain evidence="2">CCUG 49571</strain>
    </source>
</reference>
<evidence type="ECO:0000313" key="2">
    <source>
        <dbReference type="Proteomes" id="UP001596028"/>
    </source>
</evidence>
<keyword evidence="2" id="KW-1185">Reference proteome</keyword>
<dbReference type="RefSeq" id="WP_378092797.1">
    <property type="nucleotide sequence ID" value="NZ_JBHSEP010000002.1"/>
</dbReference>